<proteinExistence type="predicted"/>
<dbReference type="RefSeq" id="WP_191713243.1">
    <property type="nucleotide sequence ID" value="NZ_JACSPX010000003.1"/>
</dbReference>
<evidence type="ECO:0000259" key="1">
    <source>
        <dbReference type="PROSITE" id="PS51186"/>
    </source>
</evidence>
<dbReference type="InterPro" id="IPR016181">
    <property type="entry name" value="Acyl_CoA_acyltransferase"/>
</dbReference>
<dbReference type="Pfam" id="PF00583">
    <property type="entry name" value="Acetyltransf_1"/>
    <property type="match status" value="1"/>
</dbReference>
<organism evidence="2 3">
    <name type="scientific">Microbacterium commune</name>
    <dbReference type="NCBI Taxonomy" id="2762219"/>
    <lineage>
        <taxon>Bacteria</taxon>
        <taxon>Bacillati</taxon>
        <taxon>Actinomycetota</taxon>
        <taxon>Actinomycetes</taxon>
        <taxon>Micrococcales</taxon>
        <taxon>Microbacteriaceae</taxon>
        <taxon>Microbacterium</taxon>
    </lineage>
</organism>
<evidence type="ECO:0000313" key="2">
    <source>
        <dbReference type="EMBL" id="MBD8012885.1"/>
    </source>
</evidence>
<name>A0ABR8W783_9MICO</name>
<reference evidence="2 3" key="1">
    <citation type="submission" date="2020-08" db="EMBL/GenBank/DDBJ databases">
        <title>A Genomic Blueprint of the Chicken Gut Microbiome.</title>
        <authorList>
            <person name="Gilroy R."/>
            <person name="Ravi A."/>
            <person name="Getino M."/>
            <person name="Pursley I."/>
            <person name="Horton D.L."/>
            <person name="Alikhan N.-F."/>
            <person name="Baker D."/>
            <person name="Gharbi K."/>
            <person name="Hall N."/>
            <person name="Watson M."/>
            <person name="Adriaenssens E.M."/>
            <person name="Foster-Nyarko E."/>
            <person name="Jarju S."/>
            <person name="Secka A."/>
            <person name="Antonio M."/>
            <person name="Oren A."/>
            <person name="Chaudhuri R."/>
            <person name="La Ragione R.M."/>
            <person name="Hildebrand F."/>
            <person name="Pallen M.J."/>
        </authorList>
    </citation>
    <scope>NUCLEOTIDE SEQUENCE [LARGE SCALE GENOMIC DNA]</scope>
    <source>
        <strain evidence="2 3">Re1</strain>
    </source>
</reference>
<sequence length="194" mass="21321">MARIITEPATIARWDDVQHSLSGGGDGVGCQCIWPIVRNRVWQTTTPEQRRDMLRDEIASGPPPGLIAYADGEAAGWVRVGPRTVQQRIPHTRAIVSATTEPLDDESVWAVTCFVVRREHRGRGLTARLLASALDYARESGARLIEAYPVDTSTGSHRSNDLYHGTATTFLAAGFERGRDLTARRVLMTRGLAD</sequence>
<keyword evidence="3" id="KW-1185">Reference proteome</keyword>
<dbReference type="EMBL" id="JACSPX010000003">
    <property type="protein sequence ID" value="MBD8012885.1"/>
    <property type="molecule type" value="Genomic_DNA"/>
</dbReference>
<protein>
    <submittedName>
        <fullName evidence="2">GNAT family N-acetyltransferase</fullName>
    </submittedName>
</protein>
<dbReference type="Gene3D" id="3.40.630.30">
    <property type="match status" value="1"/>
</dbReference>
<dbReference type="InterPro" id="IPR000182">
    <property type="entry name" value="GNAT_dom"/>
</dbReference>
<feature type="domain" description="N-acetyltransferase" evidence="1">
    <location>
        <begin position="4"/>
        <end position="193"/>
    </location>
</feature>
<dbReference type="CDD" id="cd04301">
    <property type="entry name" value="NAT_SF"/>
    <property type="match status" value="1"/>
</dbReference>
<dbReference type="Proteomes" id="UP000611521">
    <property type="component" value="Unassembled WGS sequence"/>
</dbReference>
<evidence type="ECO:0000313" key="3">
    <source>
        <dbReference type="Proteomes" id="UP000611521"/>
    </source>
</evidence>
<gene>
    <name evidence="2" type="ORF">H9633_11330</name>
</gene>
<accession>A0ABR8W783</accession>
<dbReference type="SUPFAM" id="SSF55729">
    <property type="entry name" value="Acyl-CoA N-acyltransferases (Nat)"/>
    <property type="match status" value="1"/>
</dbReference>
<dbReference type="PROSITE" id="PS51186">
    <property type="entry name" value="GNAT"/>
    <property type="match status" value="1"/>
</dbReference>
<comment type="caution">
    <text evidence="2">The sequence shown here is derived from an EMBL/GenBank/DDBJ whole genome shotgun (WGS) entry which is preliminary data.</text>
</comment>